<dbReference type="Proteomes" id="UP000248918">
    <property type="component" value="Unassembled WGS sequence"/>
</dbReference>
<dbReference type="RefSeq" id="WP_111933882.1">
    <property type="nucleotide sequence ID" value="NZ_CADFFP010000022.1"/>
</dbReference>
<comment type="caution">
    <text evidence="2">The sequence shown here is derived from an EMBL/GenBank/DDBJ whole genome shotgun (WGS) entry which is preliminary data.</text>
</comment>
<dbReference type="EMBL" id="QLTK01000020">
    <property type="protein sequence ID" value="RAS23409.1"/>
    <property type="molecule type" value="Genomic_DNA"/>
</dbReference>
<gene>
    <name evidence="2" type="ORF">BX591_12015</name>
</gene>
<evidence type="ECO:0000313" key="3">
    <source>
        <dbReference type="Proteomes" id="UP000248918"/>
    </source>
</evidence>
<protein>
    <submittedName>
        <fullName evidence="2">Uncharacterized protein</fullName>
    </submittedName>
</protein>
<accession>A0A329BMA1</accession>
<feature type="coiled-coil region" evidence="1">
    <location>
        <begin position="132"/>
        <end position="191"/>
    </location>
</feature>
<sequence length="260" mass="30260">MTDLSNCLQALNFAFSEVEQDLLRETSSLKAELWDLRREVSILQSTNSELVEQSRVLDQENARLTTTSNELREQESLLRFDLHLAQQSHEEADRVMQLQIQKLAEIDRANVDRMRSIHADVEKREQFYQSQIDVAAVENRELHQKIDRLVEQHVSERAGFEREIRRWEEDIAELERLSKEWKANAQVQEQRSRSLAQKLREERRSLLELIPAVEAGLIKICRTPDDQLQAIDILRRIFSEVLDQSSSGKATGSDPDDDVL</sequence>
<evidence type="ECO:0000256" key="1">
    <source>
        <dbReference type="SAM" id="Coils"/>
    </source>
</evidence>
<name>A0A329BMA1_9BURK</name>
<dbReference type="AlphaFoldDB" id="A0A329BMA1"/>
<evidence type="ECO:0000313" key="2">
    <source>
        <dbReference type="EMBL" id="RAS23409.1"/>
    </source>
</evidence>
<proteinExistence type="predicted"/>
<organism evidence="2 3">
    <name type="scientific">Paraburkholderia bryophila</name>
    <dbReference type="NCBI Taxonomy" id="420952"/>
    <lineage>
        <taxon>Bacteria</taxon>
        <taxon>Pseudomonadati</taxon>
        <taxon>Pseudomonadota</taxon>
        <taxon>Betaproteobacteria</taxon>
        <taxon>Burkholderiales</taxon>
        <taxon>Burkholderiaceae</taxon>
        <taxon>Paraburkholderia</taxon>
    </lineage>
</organism>
<keyword evidence="1" id="KW-0175">Coiled coil</keyword>
<reference evidence="2 3" key="1">
    <citation type="submission" date="2018-06" db="EMBL/GenBank/DDBJ databases">
        <title>Genomic Encyclopedia of Type Strains, Phase III (KMG-III): the genomes of soil and plant-associated and newly described type strains.</title>
        <authorList>
            <person name="Whitman W."/>
        </authorList>
    </citation>
    <scope>NUCLEOTIDE SEQUENCE [LARGE SCALE GENOMIC DNA]</scope>
    <source>
        <strain evidence="2 3">LMG 23644</strain>
    </source>
</reference>